<evidence type="ECO:0000256" key="6">
    <source>
        <dbReference type="ARBA" id="ARBA00022679"/>
    </source>
</evidence>
<comment type="subcellular location">
    <subcellularLocation>
        <location evidence="2">Cell membrane</location>
        <topology evidence="2">Multi-pass membrane protein</topology>
    </subcellularLocation>
</comment>
<keyword evidence="6" id="KW-0808">Transferase</keyword>
<evidence type="ECO:0000256" key="10">
    <source>
        <dbReference type="ARBA" id="ARBA00022840"/>
    </source>
</evidence>
<evidence type="ECO:0000256" key="2">
    <source>
        <dbReference type="ARBA" id="ARBA00004651"/>
    </source>
</evidence>
<accession>A0ABW1E4S3</accession>
<comment type="catalytic activity">
    <reaction evidence="1">
        <text>ATP + protein L-histidine = ADP + protein N-phospho-L-histidine.</text>
        <dbReference type="EC" id="2.7.13.3"/>
    </reaction>
</comment>
<evidence type="ECO:0000256" key="9">
    <source>
        <dbReference type="ARBA" id="ARBA00022777"/>
    </source>
</evidence>
<evidence type="ECO:0000256" key="3">
    <source>
        <dbReference type="ARBA" id="ARBA00012438"/>
    </source>
</evidence>
<feature type="transmembrane region" description="Helical" evidence="14">
    <location>
        <begin position="172"/>
        <end position="194"/>
    </location>
</feature>
<sequence>MRITLPKPRSLAAQLFAMQAVLIAVLVVGYALFSYVSDRSQAEEAAGRQATAVALSIADSPSVREAIRTADPSATLQPYALAVVRDTDIDFVTIMDPRGIRWTHPDPGQIGLPFRGHTAAALAGHTFAETYTGTLGPSVRAVTPVLDGDRIVGLVSAGIRVDSISRLAQGQLTALLAAAAAALGLGAIGTYVINARLRRHTHGMNASELSHMHDYHQAALHAVREGLLMLDGQYRVALINDGGRELLGVGPKEDVVGRSVAELGLPAPLTGALLASRPRVDEVHLTADRVLVVNTSPVSGGERRGSVVTLRDVTELQSLTGELDSERGFTQALRSQAHEAANRLHTVVSLIELGRAEEAVDFATAELELAQALTDQVVAAVGEPVLAALLLGKTAQANERGVELLVTPDSRLDDGLLPDTLPARDLVTILGNLIDNAVDAALGGISPRVAVTALTDAGAELILRVSDTGPGVDPDHTEAVFQRGFTTKPSGPGGRGRGLGLALVRQAVNRHGGTLTVTSEEGSGARFEVRLPLRAATGNRAVANDAMAGSDTGGTA</sequence>
<dbReference type="Gene3D" id="3.30.565.10">
    <property type="entry name" value="Histidine kinase-like ATPase, C-terminal domain"/>
    <property type="match status" value="1"/>
</dbReference>
<dbReference type="PROSITE" id="PS50109">
    <property type="entry name" value="HIS_KIN"/>
    <property type="match status" value="1"/>
</dbReference>
<keyword evidence="5" id="KW-0597">Phosphoprotein</keyword>
<dbReference type="Pfam" id="PF08448">
    <property type="entry name" value="PAS_4"/>
    <property type="match status" value="1"/>
</dbReference>
<dbReference type="Pfam" id="PF17203">
    <property type="entry name" value="sCache_3_2"/>
    <property type="match status" value="1"/>
</dbReference>
<dbReference type="InterPro" id="IPR004358">
    <property type="entry name" value="Sig_transdc_His_kin-like_C"/>
</dbReference>
<dbReference type="InterPro" id="IPR033463">
    <property type="entry name" value="sCache_3"/>
</dbReference>
<evidence type="ECO:0000256" key="5">
    <source>
        <dbReference type="ARBA" id="ARBA00022553"/>
    </source>
</evidence>
<keyword evidence="8" id="KW-0547">Nucleotide-binding</keyword>
<protein>
    <recommendedName>
        <fullName evidence="3">histidine kinase</fullName>
        <ecNumber evidence="3">2.7.13.3</ecNumber>
    </recommendedName>
</protein>
<keyword evidence="4" id="KW-1003">Cell membrane</keyword>
<keyword evidence="17" id="KW-1185">Reference proteome</keyword>
<feature type="transmembrane region" description="Helical" evidence="14">
    <location>
        <begin position="12"/>
        <end position="33"/>
    </location>
</feature>
<dbReference type="InterPro" id="IPR035965">
    <property type="entry name" value="PAS-like_dom_sf"/>
</dbReference>
<evidence type="ECO:0000256" key="13">
    <source>
        <dbReference type="ARBA" id="ARBA00023136"/>
    </source>
</evidence>
<evidence type="ECO:0000313" key="16">
    <source>
        <dbReference type="EMBL" id="MFC5855333.1"/>
    </source>
</evidence>
<dbReference type="SUPFAM" id="SSF55874">
    <property type="entry name" value="ATPase domain of HSP90 chaperone/DNA topoisomerase II/histidine kinase"/>
    <property type="match status" value="1"/>
</dbReference>
<keyword evidence="10 16" id="KW-0067">ATP-binding</keyword>
<keyword evidence="13 14" id="KW-0472">Membrane</keyword>
<dbReference type="RefSeq" id="WP_381368146.1">
    <property type="nucleotide sequence ID" value="NZ_JBHSOA010000064.1"/>
</dbReference>
<dbReference type="InterPro" id="IPR029151">
    <property type="entry name" value="Sensor-like_sf"/>
</dbReference>
<reference evidence="17" key="1">
    <citation type="journal article" date="2019" name="Int. J. Syst. Evol. Microbiol.">
        <title>The Global Catalogue of Microorganisms (GCM) 10K type strain sequencing project: providing services to taxonomists for standard genome sequencing and annotation.</title>
        <authorList>
            <consortium name="The Broad Institute Genomics Platform"/>
            <consortium name="The Broad Institute Genome Sequencing Center for Infectious Disease"/>
            <person name="Wu L."/>
            <person name="Ma J."/>
        </authorList>
    </citation>
    <scope>NUCLEOTIDE SEQUENCE [LARGE SCALE GENOMIC DNA]</scope>
    <source>
        <strain evidence="17">JCM 10411</strain>
    </source>
</reference>
<dbReference type="SUPFAM" id="SSF103190">
    <property type="entry name" value="Sensory domain-like"/>
    <property type="match status" value="1"/>
</dbReference>
<dbReference type="Gene3D" id="3.30.450.20">
    <property type="entry name" value="PAS domain"/>
    <property type="match status" value="2"/>
</dbReference>
<dbReference type="InterPro" id="IPR003594">
    <property type="entry name" value="HATPase_dom"/>
</dbReference>
<dbReference type="PANTHER" id="PTHR43547:SF10">
    <property type="entry name" value="SENSOR HISTIDINE KINASE DCUS"/>
    <property type="match status" value="1"/>
</dbReference>
<dbReference type="SMART" id="SM00387">
    <property type="entry name" value="HATPase_c"/>
    <property type="match status" value="1"/>
</dbReference>
<evidence type="ECO:0000256" key="7">
    <source>
        <dbReference type="ARBA" id="ARBA00022692"/>
    </source>
</evidence>
<comment type="caution">
    <text evidence="16">The sequence shown here is derived from an EMBL/GenBank/DDBJ whole genome shotgun (WGS) entry which is preliminary data.</text>
</comment>
<organism evidence="16 17">
    <name type="scientific">Streptomyces chlorus</name>
    <dbReference type="NCBI Taxonomy" id="887452"/>
    <lineage>
        <taxon>Bacteria</taxon>
        <taxon>Bacillati</taxon>
        <taxon>Actinomycetota</taxon>
        <taxon>Actinomycetes</taxon>
        <taxon>Kitasatosporales</taxon>
        <taxon>Streptomycetaceae</taxon>
        <taxon>Streptomyces</taxon>
    </lineage>
</organism>
<evidence type="ECO:0000256" key="11">
    <source>
        <dbReference type="ARBA" id="ARBA00022989"/>
    </source>
</evidence>
<name>A0ABW1E4S3_9ACTN</name>
<evidence type="ECO:0000256" key="12">
    <source>
        <dbReference type="ARBA" id="ARBA00023012"/>
    </source>
</evidence>
<dbReference type="InterPro" id="IPR005467">
    <property type="entry name" value="His_kinase_dom"/>
</dbReference>
<keyword evidence="9" id="KW-0418">Kinase</keyword>
<dbReference type="SMART" id="SM00091">
    <property type="entry name" value="PAS"/>
    <property type="match status" value="2"/>
</dbReference>
<dbReference type="InterPro" id="IPR036890">
    <property type="entry name" value="HATPase_C_sf"/>
</dbReference>
<dbReference type="SUPFAM" id="SSF55785">
    <property type="entry name" value="PYP-like sensor domain (PAS domain)"/>
    <property type="match status" value="1"/>
</dbReference>
<dbReference type="InterPro" id="IPR016120">
    <property type="entry name" value="Sig_transdc_His_kin_SpoOB"/>
</dbReference>
<dbReference type="CDD" id="cd00130">
    <property type="entry name" value="PAS"/>
    <property type="match status" value="1"/>
</dbReference>
<evidence type="ECO:0000256" key="8">
    <source>
        <dbReference type="ARBA" id="ARBA00022741"/>
    </source>
</evidence>
<dbReference type="SUPFAM" id="SSF55890">
    <property type="entry name" value="Sporulation response regulatory protein Spo0B"/>
    <property type="match status" value="1"/>
</dbReference>
<dbReference type="GO" id="GO:0005524">
    <property type="term" value="F:ATP binding"/>
    <property type="evidence" value="ECO:0007669"/>
    <property type="project" value="UniProtKB-KW"/>
</dbReference>
<dbReference type="EMBL" id="JBHSOA010000064">
    <property type="protein sequence ID" value="MFC5855333.1"/>
    <property type="molecule type" value="Genomic_DNA"/>
</dbReference>
<dbReference type="PRINTS" id="PR00344">
    <property type="entry name" value="BCTRLSENSOR"/>
</dbReference>
<feature type="domain" description="Histidine kinase" evidence="15">
    <location>
        <begin position="298"/>
        <end position="535"/>
    </location>
</feature>
<evidence type="ECO:0000259" key="15">
    <source>
        <dbReference type="PROSITE" id="PS50109"/>
    </source>
</evidence>
<evidence type="ECO:0000256" key="4">
    <source>
        <dbReference type="ARBA" id="ARBA00022475"/>
    </source>
</evidence>
<dbReference type="InterPro" id="IPR013656">
    <property type="entry name" value="PAS_4"/>
</dbReference>
<evidence type="ECO:0000256" key="14">
    <source>
        <dbReference type="SAM" id="Phobius"/>
    </source>
</evidence>
<dbReference type="InterPro" id="IPR000014">
    <property type="entry name" value="PAS"/>
</dbReference>
<proteinExistence type="predicted"/>
<gene>
    <name evidence="16" type="ORF">ACFPZI_27195</name>
</gene>
<dbReference type="Pfam" id="PF02518">
    <property type="entry name" value="HATPase_c"/>
    <property type="match status" value="1"/>
</dbReference>
<keyword evidence="12" id="KW-0902">Two-component regulatory system</keyword>
<dbReference type="PANTHER" id="PTHR43547">
    <property type="entry name" value="TWO-COMPONENT HISTIDINE KINASE"/>
    <property type="match status" value="1"/>
</dbReference>
<keyword evidence="11 14" id="KW-1133">Transmembrane helix</keyword>
<keyword evidence="7 14" id="KW-0812">Transmembrane</keyword>
<evidence type="ECO:0000313" key="17">
    <source>
        <dbReference type="Proteomes" id="UP001596180"/>
    </source>
</evidence>
<dbReference type="EC" id="2.7.13.3" evidence="3"/>
<dbReference type="Proteomes" id="UP001596180">
    <property type="component" value="Unassembled WGS sequence"/>
</dbReference>
<evidence type="ECO:0000256" key="1">
    <source>
        <dbReference type="ARBA" id="ARBA00000085"/>
    </source>
</evidence>